<dbReference type="EMBL" id="JAHYBX010000001">
    <property type="protein sequence ID" value="MCA1855085.1"/>
    <property type="molecule type" value="Genomic_DNA"/>
</dbReference>
<proteinExistence type="predicted"/>
<evidence type="ECO:0000313" key="2">
    <source>
        <dbReference type="Proteomes" id="UP001198602"/>
    </source>
</evidence>
<dbReference type="RefSeq" id="WP_225237478.1">
    <property type="nucleotide sequence ID" value="NZ_JAHYBX010000001.1"/>
</dbReference>
<reference evidence="1 2" key="1">
    <citation type="submission" date="2021-07" db="EMBL/GenBank/DDBJ databases">
        <title>Characterization of Violacein-producing bacteria and related species.</title>
        <authorList>
            <person name="Wilson H.S."/>
            <person name="De Leon M.E."/>
        </authorList>
    </citation>
    <scope>NUCLEOTIDE SEQUENCE [LARGE SCALE GENOMIC DNA]</scope>
    <source>
        <strain evidence="1 2">HSC-2F05</strain>
    </source>
</reference>
<dbReference type="Proteomes" id="UP001198602">
    <property type="component" value="Unassembled WGS sequence"/>
</dbReference>
<name>A0ABS7Y5W7_9BURK</name>
<dbReference type="Pfam" id="PF04393">
    <property type="entry name" value="DUF535"/>
    <property type="match status" value="2"/>
</dbReference>
<gene>
    <name evidence="1" type="ORF">LE190_03955</name>
</gene>
<organism evidence="1 2">
    <name type="scientific">Massilia hydrophila</name>
    <dbReference type="NCBI Taxonomy" id="3044279"/>
    <lineage>
        <taxon>Bacteria</taxon>
        <taxon>Pseudomonadati</taxon>
        <taxon>Pseudomonadota</taxon>
        <taxon>Betaproteobacteria</taxon>
        <taxon>Burkholderiales</taxon>
        <taxon>Oxalobacteraceae</taxon>
        <taxon>Telluria group</taxon>
        <taxon>Massilia</taxon>
    </lineage>
</organism>
<dbReference type="InterPro" id="IPR007488">
    <property type="entry name" value="DUF535"/>
</dbReference>
<protein>
    <submittedName>
        <fullName evidence="1">VirK/YbjX family protein</fullName>
    </submittedName>
</protein>
<accession>A0ABS7Y5W7</accession>
<evidence type="ECO:0000313" key="1">
    <source>
        <dbReference type="EMBL" id="MCA1855085.1"/>
    </source>
</evidence>
<comment type="caution">
    <text evidence="1">The sequence shown here is derived from an EMBL/GenBank/DDBJ whole genome shotgun (WGS) entry which is preliminary data.</text>
</comment>
<sequence>MILAHLSSSWRARRRQHSPAAWVLGVVRSLRVLRYWREHQALCRLDLVRRHVAGAPGADLFRHLSQRSYLARGLSVRERVQCVLSHYRFEDASFGGAYHQAVHGGSGLTLWQHEAALDDGQHVFSLRLQAARRALAEGEGGLAISLLADGRPLHRLCYSWVDGALAGAALPTVPFITRNEGRWHDAGAAFAAFEQAFPNNSPSFFCFAAMQGLAQALGIDQVAAIKCAERVSGDARAPQQADNAYDGFWRILGGIEQPGRAYLVHLPFYLKPLADMPSKHRKRAAQRRECWRAIGDAARGTLLRHLAPATRPRTEAQAAPATAQA</sequence>
<keyword evidence="2" id="KW-1185">Reference proteome</keyword>